<organism evidence="4 5">
    <name type="scientific">Macrostomum lignano</name>
    <dbReference type="NCBI Taxonomy" id="282301"/>
    <lineage>
        <taxon>Eukaryota</taxon>
        <taxon>Metazoa</taxon>
        <taxon>Spiralia</taxon>
        <taxon>Lophotrochozoa</taxon>
        <taxon>Platyhelminthes</taxon>
        <taxon>Rhabditophora</taxon>
        <taxon>Macrostomorpha</taxon>
        <taxon>Macrostomida</taxon>
        <taxon>Macrostomidae</taxon>
        <taxon>Macrostomum</taxon>
    </lineage>
</organism>
<protein>
    <recommendedName>
        <fullName evidence="6">Rho-GAP domain-containing protein</fullName>
    </recommendedName>
</protein>
<gene>
    <name evidence="4" type="ORF">BOX15_Mlig015581g2</name>
</gene>
<dbReference type="OrthoDB" id="19923at2759"/>
<dbReference type="GO" id="GO:0005737">
    <property type="term" value="C:cytoplasm"/>
    <property type="evidence" value="ECO:0007669"/>
    <property type="project" value="TreeGrafter"/>
</dbReference>
<evidence type="ECO:0000313" key="4">
    <source>
        <dbReference type="EMBL" id="PAA70909.1"/>
    </source>
</evidence>
<dbReference type="Pfam" id="PF13716">
    <property type="entry name" value="CRAL_TRIO_2"/>
    <property type="match status" value="1"/>
</dbReference>
<dbReference type="SMART" id="SM00324">
    <property type="entry name" value="RhoGAP"/>
    <property type="match status" value="1"/>
</dbReference>
<dbReference type="PANTHER" id="PTHR45808">
    <property type="entry name" value="RHO GTPASE-ACTIVATING PROTEIN 68F"/>
    <property type="match status" value="1"/>
</dbReference>
<feature type="compositionally biased region" description="Acidic residues" evidence="1">
    <location>
        <begin position="38"/>
        <end position="60"/>
    </location>
</feature>
<evidence type="ECO:0000259" key="3">
    <source>
        <dbReference type="PROSITE" id="PS50238"/>
    </source>
</evidence>
<dbReference type="GO" id="GO:0007264">
    <property type="term" value="P:small GTPase-mediated signal transduction"/>
    <property type="evidence" value="ECO:0007669"/>
    <property type="project" value="TreeGrafter"/>
</dbReference>
<proteinExistence type="predicted"/>
<dbReference type="InterPro" id="IPR008936">
    <property type="entry name" value="Rho_GTPase_activation_prot"/>
</dbReference>
<dbReference type="InterPro" id="IPR036865">
    <property type="entry name" value="CRAL-TRIO_dom_sf"/>
</dbReference>
<evidence type="ECO:0000259" key="2">
    <source>
        <dbReference type="PROSITE" id="PS50191"/>
    </source>
</evidence>
<dbReference type="STRING" id="282301.A0A267FCW5"/>
<dbReference type="Gene3D" id="1.10.555.10">
    <property type="entry name" value="Rho GTPase activation protein"/>
    <property type="match status" value="1"/>
</dbReference>
<dbReference type="SUPFAM" id="SSF52087">
    <property type="entry name" value="CRAL/TRIO domain"/>
    <property type="match status" value="1"/>
</dbReference>
<sequence>MASGPAAQSVPAEDNDSSEIGDDCEFDGAEAAGQEGGDFAEPELEFDESGLELTENEEQEPGLMTVQPADCSALETFEDYDAIPVEDQLYFMANNPEDDPSDENLGAGRITPEGYIDEDFEDTLGSPATEVNTQDLVDTEFKEISRLGIIQVVGDDRLGRKVIIFSACRLPPAENLDHQRLLKYIINTLSQYVENDYVLVYFHHGLNSKNKPSFAWLKQAYSEFDRKYKKNLKAFLIVHPTKLIKALYFLFKPFISVKFGRKLTYVNYLADLKSQNLYFDQLPIPQRVREYDDSIQPASGNRAALTSQYSRSEDFAYGQQLVANPLPTTQFGVSLQHIKHYNGGSVICPVVEHTIKYLRECCLDVEGLFRRSCSVAQVQDVQEKYNRGEYVDFRDLGNPHLAAVLLKTFLRELAEPLLTFELYEAVIENHALPAKTKVSHARSLISQQLPDDNYDLLNYVAQFLSEVADNSTRNKMTALNLGIVFGPSLIWSRQQASLTVMKPINCFTQLLILHYNHIFVR</sequence>
<dbReference type="PANTHER" id="PTHR45808:SF2">
    <property type="entry name" value="RHO GTPASE-ACTIVATING PROTEIN 68F"/>
    <property type="match status" value="1"/>
</dbReference>
<dbReference type="PROSITE" id="PS50238">
    <property type="entry name" value="RHOGAP"/>
    <property type="match status" value="1"/>
</dbReference>
<keyword evidence="5" id="KW-1185">Reference proteome</keyword>
<dbReference type="Proteomes" id="UP000215902">
    <property type="component" value="Unassembled WGS sequence"/>
</dbReference>
<dbReference type="Gene3D" id="3.40.525.10">
    <property type="entry name" value="CRAL-TRIO lipid binding domain"/>
    <property type="match status" value="1"/>
</dbReference>
<dbReference type="GO" id="GO:2001136">
    <property type="term" value="P:negative regulation of endocytic recycling"/>
    <property type="evidence" value="ECO:0007669"/>
    <property type="project" value="TreeGrafter"/>
</dbReference>
<dbReference type="InterPro" id="IPR001251">
    <property type="entry name" value="CRAL-TRIO_dom"/>
</dbReference>
<dbReference type="EMBL" id="NIVC01001199">
    <property type="protein sequence ID" value="PAA70909.1"/>
    <property type="molecule type" value="Genomic_DNA"/>
</dbReference>
<dbReference type="AlphaFoldDB" id="A0A267FCW5"/>
<feature type="domain" description="Rho-GAP" evidence="3">
    <location>
        <begin position="333"/>
        <end position="519"/>
    </location>
</feature>
<dbReference type="CDD" id="cd00170">
    <property type="entry name" value="SEC14"/>
    <property type="match status" value="1"/>
</dbReference>
<accession>A0A267FCW5</accession>
<feature type="compositionally biased region" description="Acidic residues" evidence="1">
    <location>
        <begin position="13"/>
        <end position="28"/>
    </location>
</feature>
<evidence type="ECO:0000313" key="5">
    <source>
        <dbReference type="Proteomes" id="UP000215902"/>
    </source>
</evidence>
<name>A0A267FCW5_9PLAT</name>
<dbReference type="SUPFAM" id="SSF48350">
    <property type="entry name" value="GTPase activation domain, GAP"/>
    <property type="match status" value="1"/>
</dbReference>
<feature type="domain" description="CRAL-TRIO" evidence="2">
    <location>
        <begin position="140"/>
        <end position="296"/>
    </location>
</feature>
<evidence type="ECO:0008006" key="6">
    <source>
        <dbReference type="Google" id="ProtNLM"/>
    </source>
</evidence>
<reference evidence="4 5" key="1">
    <citation type="submission" date="2017-06" db="EMBL/GenBank/DDBJ databases">
        <title>A platform for efficient transgenesis in Macrostomum lignano, a flatworm model organism for stem cell research.</title>
        <authorList>
            <person name="Berezikov E."/>
        </authorList>
    </citation>
    <scope>NUCLEOTIDE SEQUENCE [LARGE SCALE GENOMIC DNA]</scope>
    <source>
        <strain evidence="4">DV1</strain>
        <tissue evidence="4">Whole organism</tissue>
    </source>
</reference>
<evidence type="ECO:0000256" key="1">
    <source>
        <dbReference type="SAM" id="MobiDB-lite"/>
    </source>
</evidence>
<comment type="caution">
    <text evidence="4">The sequence shown here is derived from an EMBL/GenBank/DDBJ whole genome shotgun (WGS) entry which is preliminary data.</text>
</comment>
<dbReference type="SMART" id="SM00516">
    <property type="entry name" value="SEC14"/>
    <property type="match status" value="1"/>
</dbReference>
<dbReference type="GO" id="GO:0005096">
    <property type="term" value="F:GTPase activator activity"/>
    <property type="evidence" value="ECO:0007669"/>
    <property type="project" value="TreeGrafter"/>
</dbReference>
<dbReference type="InterPro" id="IPR000198">
    <property type="entry name" value="RhoGAP_dom"/>
</dbReference>
<dbReference type="PROSITE" id="PS50191">
    <property type="entry name" value="CRAL_TRIO"/>
    <property type="match status" value="1"/>
</dbReference>
<feature type="region of interest" description="Disordered" evidence="1">
    <location>
        <begin position="1"/>
        <end position="61"/>
    </location>
</feature>
<dbReference type="Pfam" id="PF00620">
    <property type="entry name" value="RhoGAP"/>
    <property type="match status" value="1"/>
</dbReference>